<feature type="domain" description="Endonuclease/exonuclease/phosphatase" evidence="1">
    <location>
        <begin position="53"/>
        <end position="240"/>
    </location>
</feature>
<dbReference type="InterPro" id="IPR005135">
    <property type="entry name" value="Endo/exonuclease/phosphatase"/>
</dbReference>
<dbReference type="InterPro" id="IPR050410">
    <property type="entry name" value="CCR4/nocturin_mRNA_transcr"/>
</dbReference>
<keyword evidence="3" id="KW-1185">Reference proteome</keyword>
<dbReference type="PANTHER" id="PTHR12121">
    <property type="entry name" value="CARBON CATABOLITE REPRESSOR PROTEIN 4"/>
    <property type="match status" value="1"/>
</dbReference>
<organism evidence="2 3">
    <name type="scientific">Bugula neritina</name>
    <name type="common">Brown bryozoan</name>
    <name type="synonym">Sertularia neritina</name>
    <dbReference type="NCBI Taxonomy" id="10212"/>
    <lineage>
        <taxon>Eukaryota</taxon>
        <taxon>Metazoa</taxon>
        <taxon>Spiralia</taxon>
        <taxon>Lophotrochozoa</taxon>
        <taxon>Bryozoa</taxon>
        <taxon>Gymnolaemata</taxon>
        <taxon>Cheilostomatida</taxon>
        <taxon>Flustrina</taxon>
        <taxon>Buguloidea</taxon>
        <taxon>Bugulidae</taxon>
        <taxon>Bugula</taxon>
    </lineage>
</organism>
<dbReference type="Proteomes" id="UP000593567">
    <property type="component" value="Unassembled WGS sequence"/>
</dbReference>
<dbReference type="PANTHER" id="PTHR12121:SF98">
    <property type="entry name" value="ENDONUCLEASE_EXONUCLEASE_PHOSPHATASE DOMAIN-CONTAINING PROTEIN"/>
    <property type="match status" value="1"/>
</dbReference>
<dbReference type="EMBL" id="VXIV02001606">
    <property type="protein sequence ID" value="KAF6031405.1"/>
    <property type="molecule type" value="Genomic_DNA"/>
</dbReference>
<protein>
    <submittedName>
        <fullName evidence="2">PDE12</fullName>
    </submittedName>
</protein>
<dbReference type="Pfam" id="PF03372">
    <property type="entry name" value="Exo_endo_phos"/>
    <property type="match status" value="1"/>
</dbReference>
<dbReference type="Gene3D" id="3.60.10.10">
    <property type="entry name" value="Endonuclease/exonuclease/phosphatase"/>
    <property type="match status" value="1"/>
</dbReference>
<evidence type="ECO:0000313" key="3">
    <source>
        <dbReference type="Proteomes" id="UP000593567"/>
    </source>
</evidence>
<proteinExistence type="predicted"/>
<dbReference type="SUPFAM" id="SSF56219">
    <property type="entry name" value="DNase I-like"/>
    <property type="match status" value="1"/>
</dbReference>
<evidence type="ECO:0000313" key="2">
    <source>
        <dbReference type="EMBL" id="KAF6031405.1"/>
    </source>
</evidence>
<dbReference type="InterPro" id="IPR036691">
    <property type="entry name" value="Endo/exonu/phosph_ase_sf"/>
</dbReference>
<accession>A0A7J7JZS3</accession>
<dbReference type="AlphaFoldDB" id="A0A7J7JZS3"/>
<name>A0A7J7JZS3_BUGNE</name>
<sequence>MVFKKGFTDDGNDTTISLLQYNILADAAIPRGDSGTNVCGTYAFCPEMHRYMDSRFEKIIKEVESLNPDIITLQEIEQVFFENTLQPGMNELGYASVQHLRPGDHIGLAIFYKNEKFSLLSHCQFLIHEKLPSVLQEAGLESNVALDIGEYVKRHSEYPGIIGPAGDLMVRLKVKATGTVIAVANVHVTWKEHKYPFLQIFQMSCVLEELFKFAEGALCILAGDFNATPDMPLYHMISSGKVCERAVEILKMIDFKLKVKSSYFEVMGHEPVYTNWGDMEMDAEGDEVHKLCP</sequence>
<evidence type="ECO:0000259" key="1">
    <source>
        <dbReference type="Pfam" id="PF03372"/>
    </source>
</evidence>
<dbReference type="OrthoDB" id="10253982at2759"/>
<dbReference type="GO" id="GO:0000175">
    <property type="term" value="F:3'-5'-RNA exonuclease activity"/>
    <property type="evidence" value="ECO:0007669"/>
    <property type="project" value="TreeGrafter"/>
</dbReference>
<gene>
    <name evidence="2" type="ORF">EB796_010271</name>
</gene>
<reference evidence="2" key="1">
    <citation type="submission" date="2020-06" db="EMBL/GenBank/DDBJ databases">
        <title>Draft genome of Bugula neritina, a colonial animal packing powerful symbionts and potential medicines.</title>
        <authorList>
            <person name="Rayko M."/>
        </authorList>
    </citation>
    <scope>NUCLEOTIDE SEQUENCE [LARGE SCALE GENOMIC DNA]</scope>
    <source>
        <strain evidence="2">Kwan_BN1</strain>
    </source>
</reference>
<comment type="caution">
    <text evidence="2">The sequence shown here is derived from an EMBL/GenBank/DDBJ whole genome shotgun (WGS) entry which is preliminary data.</text>
</comment>